<dbReference type="Proteomes" id="UP000886595">
    <property type="component" value="Unassembled WGS sequence"/>
</dbReference>
<dbReference type="SMART" id="SM01019">
    <property type="entry name" value="B3"/>
    <property type="match status" value="1"/>
</dbReference>
<dbReference type="InterPro" id="IPR003340">
    <property type="entry name" value="B3_DNA-bd"/>
</dbReference>
<evidence type="ECO:0000256" key="1">
    <source>
        <dbReference type="ARBA" id="ARBA00004123"/>
    </source>
</evidence>
<evidence type="ECO:0000259" key="6">
    <source>
        <dbReference type="PROSITE" id="PS50863"/>
    </source>
</evidence>
<evidence type="ECO:0000313" key="7">
    <source>
        <dbReference type="EMBL" id="KAG2303548.1"/>
    </source>
</evidence>
<feature type="domain" description="TF-B3" evidence="6">
    <location>
        <begin position="1"/>
        <end position="99"/>
    </location>
</feature>
<keyword evidence="8" id="KW-1185">Reference proteome</keyword>
<accession>A0A8X7S9M4</accession>
<keyword evidence="3" id="KW-0238">DNA-binding</keyword>
<dbReference type="EMBL" id="JAAMPC010000007">
    <property type="protein sequence ID" value="KAG2303548.1"/>
    <property type="molecule type" value="Genomic_DNA"/>
</dbReference>
<sequence length="210" mass="23884">MALNGVFDSLQENVKKPRFCKSLSLGQKWKSKSMRIIPEEFVRRANGAFEHRLVFSNGLFMEEEDWDEFVDDNLLCPNDILFFTHEDTMFTEVRIYKKDLPFFKQVITAPQVLNPNPKAPSSAPPGFAPFASSSASASASASRARQSCSPVQNPEQYLINPKNPYFVTTLSKKIDVLYVRHGVIQKYGLKFGPRLSPFITFFRSKTRGCD</sequence>
<organism evidence="7 8">
    <name type="scientific">Brassica carinata</name>
    <name type="common">Ethiopian mustard</name>
    <name type="synonym">Abyssinian cabbage</name>
    <dbReference type="NCBI Taxonomy" id="52824"/>
    <lineage>
        <taxon>Eukaryota</taxon>
        <taxon>Viridiplantae</taxon>
        <taxon>Streptophyta</taxon>
        <taxon>Embryophyta</taxon>
        <taxon>Tracheophyta</taxon>
        <taxon>Spermatophyta</taxon>
        <taxon>Magnoliopsida</taxon>
        <taxon>eudicotyledons</taxon>
        <taxon>Gunneridae</taxon>
        <taxon>Pentapetalae</taxon>
        <taxon>rosids</taxon>
        <taxon>malvids</taxon>
        <taxon>Brassicales</taxon>
        <taxon>Brassicaceae</taxon>
        <taxon>Brassiceae</taxon>
        <taxon>Brassica</taxon>
    </lineage>
</organism>
<dbReference type="InterPro" id="IPR015300">
    <property type="entry name" value="DNA-bd_pseudobarrel_sf"/>
</dbReference>
<evidence type="ECO:0000313" key="8">
    <source>
        <dbReference type="Proteomes" id="UP000886595"/>
    </source>
</evidence>
<keyword evidence="2" id="KW-0805">Transcription regulation</keyword>
<comment type="caution">
    <text evidence="7">The sequence shown here is derived from an EMBL/GenBank/DDBJ whole genome shotgun (WGS) entry which is preliminary data.</text>
</comment>
<dbReference type="PROSITE" id="PS50863">
    <property type="entry name" value="B3"/>
    <property type="match status" value="1"/>
</dbReference>
<evidence type="ECO:0000256" key="2">
    <source>
        <dbReference type="ARBA" id="ARBA00023015"/>
    </source>
</evidence>
<keyword evidence="5" id="KW-0539">Nucleus</keyword>
<dbReference type="OrthoDB" id="1042985at2759"/>
<proteinExistence type="predicted"/>
<dbReference type="GO" id="GO:0003677">
    <property type="term" value="F:DNA binding"/>
    <property type="evidence" value="ECO:0007669"/>
    <property type="project" value="UniProtKB-KW"/>
</dbReference>
<comment type="subcellular location">
    <subcellularLocation>
        <location evidence="1">Nucleus</location>
    </subcellularLocation>
</comment>
<evidence type="ECO:0000256" key="3">
    <source>
        <dbReference type="ARBA" id="ARBA00023125"/>
    </source>
</evidence>
<reference evidence="7 8" key="1">
    <citation type="submission" date="2020-02" db="EMBL/GenBank/DDBJ databases">
        <authorList>
            <person name="Ma Q."/>
            <person name="Huang Y."/>
            <person name="Song X."/>
            <person name="Pei D."/>
        </authorList>
    </citation>
    <scope>NUCLEOTIDE SEQUENCE [LARGE SCALE GENOMIC DNA]</scope>
    <source>
        <strain evidence="7">Sxm20200214</strain>
        <tissue evidence="7">Leaf</tissue>
    </source>
</reference>
<gene>
    <name evidence="7" type="ORF">Bca52824_032199</name>
</gene>
<protein>
    <recommendedName>
        <fullName evidence="6">TF-B3 domain-containing protein</fullName>
    </recommendedName>
</protein>
<name>A0A8X7S9M4_BRACI</name>
<dbReference type="AlphaFoldDB" id="A0A8X7S9M4"/>
<evidence type="ECO:0000256" key="5">
    <source>
        <dbReference type="ARBA" id="ARBA00023242"/>
    </source>
</evidence>
<dbReference type="SUPFAM" id="SSF101936">
    <property type="entry name" value="DNA-binding pseudobarrel domain"/>
    <property type="match status" value="1"/>
</dbReference>
<keyword evidence="4" id="KW-0804">Transcription</keyword>
<evidence type="ECO:0000256" key="4">
    <source>
        <dbReference type="ARBA" id="ARBA00023163"/>
    </source>
</evidence>
<dbReference type="GO" id="GO:0005634">
    <property type="term" value="C:nucleus"/>
    <property type="evidence" value="ECO:0007669"/>
    <property type="project" value="UniProtKB-SubCell"/>
</dbReference>